<evidence type="ECO:0000259" key="8">
    <source>
        <dbReference type="Pfam" id="PF00082"/>
    </source>
</evidence>
<dbReference type="GO" id="GO:0006508">
    <property type="term" value="P:proteolysis"/>
    <property type="evidence" value="ECO:0007669"/>
    <property type="project" value="UniProtKB-KW"/>
</dbReference>
<dbReference type="InterPro" id="IPR000209">
    <property type="entry name" value="Peptidase_S8/S53_dom"/>
</dbReference>
<dbReference type="InterPro" id="IPR023828">
    <property type="entry name" value="Peptidase_S8_Ser-AS"/>
</dbReference>
<dbReference type="PROSITE" id="PS00138">
    <property type="entry name" value="SUBTILASE_SER"/>
    <property type="match status" value="1"/>
</dbReference>
<reference evidence="9 10" key="1">
    <citation type="submission" date="2019-06" db="EMBL/GenBank/DDBJ databases">
        <title>Sequencing the genomes of 1000 actinobacteria strains.</title>
        <authorList>
            <person name="Klenk H.-P."/>
        </authorList>
    </citation>
    <scope>NUCLEOTIDE SEQUENCE [LARGE SCALE GENOMIC DNA]</scope>
    <source>
        <strain evidence="9 10">DSM 45679</strain>
    </source>
</reference>
<evidence type="ECO:0000313" key="9">
    <source>
        <dbReference type="EMBL" id="TQJ03040.1"/>
    </source>
</evidence>
<dbReference type="InterPro" id="IPR015500">
    <property type="entry name" value="Peptidase_S8_subtilisin-rel"/>
</dbReference>
<dbReference type="Proteomes" id="UP000320876">
    <property type="component" value="Unassembled WGS sequence"/>
</dbReference>
<proteinExistence type="inferred from homology"/>
<feature type="transmembrane region" description="Helical" evidence="7">
    <location>
        <begin position="30"/>
        <end position="50"/>
    </location>
</feature>
<feature type="active site" description="Charge relay system" evidence="5">
    <location>
        <position position="433"/>
    </location>
</feature>
<dbReference type="EMBL" id="VFML01000001">
    <property type="protein sequence ID" value="TQJ03040.1"/>
    <property type="molecule type" value="Genomic_DNA"/>
</dbReference>
<evidence type="ECO:0000256" key="4">
    <source>
        <dbReference type="ARBA" id="ARBA00022825"/>
    </source>
</evidence>
<keyword evidence="10" id="KW-1185">Reference proteome</keyword>
<dbReference type="PROSITE" id="PS00136">
    <property type="entry name" value="SUBTILASE_ASP"/>
    <property type="match status" value="1"/>
</dbReference>
<keyword evidence="7" id="KW-0472">Membrane</keyword>
<evidence type="ECO:0000313" key="10">
    <source>
        <dbReference type="Proteomes" id="UP000320876"/>
    </source>
</evidence>
<protein>
    <submittedName>
        <fullName evidence="9">Subtilase family protein</fullName>
    </submittedName>
</protein>
<dbReference type="PROSITE" id="PS51892">
    <property type="entry name" value="SUBTILASE"/>
    <property type="match status" value="1"/>
</dbReference>
<dbReference type="PANTHER" id="PTHR43806">
    <property type="entry name" value="PEPTIDASE S8"/>
    <property type="match status" value="1"/>
</dbReference>
<comment type="caution">
    <text evidence="9">The sequence shown here is derived from an EMBL/GenBank/DDBJ whole genome shotgun (WGS) entry which is preliminary data.</text>
</comment>
<accession>A0A542DJ00</accession>
<name>A0A542DJ00_AMYCI</name>
<keyword evidence="3 5" id="KW-0378">Hydrolase</keyword>
<dbReference type="SUPFAM" id="SSF52743">
    <property type="entry name" value="Subtilisin-like"/>
    <property type="match status" value="1"/>
</dbReference>
<dbReference type="AlphaFoldDB" id="A0A542DJ00"/>
<feature type="transmembrane region" description="Helical" evidence="7">
    <location>
        <begin position="6"/>
        <end position="23"/>
    </location>
</feature>
<keyword evidence="7" id="KW-1133">Transmembrane helix</keyword>
<dbReference type="GO" id="GO:0004252">
    <property type="term" value="F:serine-type endopeptidase activity"/>
    <property type="evidence" value="ECO:0007669"/>
    <property type="project" value="UniProtKB-UniRule"/>
</dbReference>
<dbReference type="PRINTS" id="PR00723">
    <property type="entry name" value="SUBTILISIN"/>
</dbReference>
<dbReference type="Pfam" id="PF00082">
    <property type="entry name" value="Peptidase_S8"/>
    <property type="match status" value="1"/>
</dbReference>
<evidence type="ECO:0000256" key="7">
    <source>
        <dbReference type="SAM" id="Phobius"/>
    </source>
</evidence>
<gene>
    <name evidence="9" type="ORF">FB471_2790</name>
</gene>
<keyword evidence="4 5" id="KW-0720">Serine protease</keyword>
<evidence type="ECO:0000256" key="6">
    <source>
        <dbReference type="RuleBase" id="RU003355"/>
    </source>
</evidence>
<sequence length="500" mass="52085">MAGAAAVIICLTCTLLVILLEVGMSRSRRWLLPAATTLALGATGILAPAANAEPAAATHCDSTGPEYGYVVLYDPHTPRHRVDRELRAECGDPVAYYREIGVAVATSSDPGFAERLGVFRAYSGSREIAEPPETAAAEARARARAAEDENLERTTEVVSGTEDLSALQWDMRAIKAPQANRIDEGSRSVTVGVVDSGIEPTHPGLQHAIDPAASAGCLSGAPDTGAQAWAPTTSDHGTHVAGTIAGKDPATGFTGVAPGVRLASVKVVSDQGLIYPEAAVCGLMWSAKHRFEVANHSYYIDPGMFYCPKQPGDAAAFEAVRRAVEYSTRHGVLNVAAAGNSGFNIPEQTTDPNRPHPVNPGCAILPGGVDDVVTVSATGYTGSKAYYSNYGRHAIEVAAPGGDPTRVPPEGEGPACPLSTVFDGKYGSKCGTSMASPHAAGVVALLAGKYRHAPPWALEALLGFKAADPVPCGDAEDCEGPKWNNSFYGKGMVNALRAVR</sequence>
<dbReference type="InterPro" id="IPR022398">
    <property type="entry name" value="Peptidase_S8_His-AS"/>
</dbReference>
<keyword evidence="2 5" id="KW-0645">Protease</keyword>
<keyword evidence="7" id="KW-0812">Transmembrane</keyword>
<evidence type="ECO:0000256" key="3">
    <source>
        <dbReference type="ARBA" id="ARBA00022801"/>
    </source>
</evidence>
<dbReference type="InterPro" id="IPR023827">
    <property type="entry name" value="Peptidase_S8_Asp-AS"/>
</dbReference>
<feature type="domain" description="Peptidase S8/S53" evidence="8">
    <location>
        <begin position="187"/>
        <end position="466"/>
    </location>
</feature>
<dbReference type="PANTHER" id="PTHR43806:SF11">
    <property type="entry name" value="CEREVISIN-RELATED"/>
    <property type="match status" value="1"/>
</dbReference>
<dbReference type="InterPro" id="IPR050131">
    <property type="entry name" value="Peptidase_S8_subtilisin-like"/>
</dbReference>
<feature type="active site" description="Charge relay system" evidence="5">
    <location>
        <position position="195"/>
    </location>
</feature>
<evidence type="ECO:0000256" key="2">
    <source>
        <dbReference type="ARBA" id="ARBA00022670"/>
    </source>
</evidence>
<dbReference type="Gene3D" id="3.40.50.200">
    <property type="entry name" value="Peptidase S8/S53 domain"/>
    <property type="match status" value="1"/>
</dbReference>
<dbReference type="PROSITE" id="PS00137">
    <property type="entry name" value="SUBTILASE_HIS"/>
    <property type="match status" value="1"/>
</dbReference>
<dbReference type="InterPro" id="IPR036852">
    <property type="entry name" value="Peptidase_S8/S53_dom_sf"/>
</dbReference>
<comment type="similarity">
    <text evidence="1 5 6">Belongs to the peptidase S8 family.</text>
</comment>
<organism evidence="9 10">
    <name type="scientific">Amycolatopsis cihanbeyliensis</name>
    <dbReference type="NCBI Taxonomy" id="1128664"/>
    <lineage>
        <taxon>Bacteria</taxon>
        <taxon>Bacillati</taxon>
        <taxon>Actinomycetota</taxon>
        <taxon>Actinomycetes</taxon>
        <taxon>Pseudonocardiales</taxon>
        <taxon>Pseudonocardiaceae</taxon>
        <taxon>Amycolatopsis</taxon>
    </lineage>
</organism>
<evidence type="ECO:0000256" key="5">
    <source>
        <dbReference type="PROSITE-ProRule" id="PRU01240"/>
    </source>
</evidence>
<feature type="active site" description="Charge relay system" evidence="5">
    <location>
        <position position="236"/>
    </location>
</feature>
<evidence type="ECO:0000256" key="1">
    <source>
        <dbReference type="ARBA" id="ARBA00011073"/>
    </source>
</evidence>